<proteinExistence type="predicted"/>
<name>A0A1G5S558_9FIRM</name>
<sequence length="130" mass="14562">MAIKSLEDLKRIREESQKKVNLRETGESTEDIVELMVGMATCGIAAGARETLSALLDEAEKQDLNNIRIVQVGCLGYCHSEPTVQVNLPGHEPIIFGKVDDKRAREIISRYVMRQEMLEDCVVINTFVKA</sequence>
<dbReference type="Gene3D" id="3.40.30.10">
    <property type="entry name" value="Glutaredoxin"/>
    <property type="match status" value="1"/>
</dbReference>
<keyword evidence="2" id="KW-1185">Reference proteome</keyword>
<dbReference type="Proteomes" id="UP000199208">
    <property type="component" value="Unassembled WGS sequence"/>
</dbReference>
<evidence type="ECO:0000313" key="1">
    <source>
        <dbReference type="EMBL" id="SCZ80659.1"/>
    </source>
</evidence>
<dbReference type="RefSeq" id="WP_092591774.1">
    <property type="nucleotide sequence ID" value="NZ_FMWL01000013.1"/>
</dbReference>
<dbReference type="EMBL" id="FMWL01000013">
    <property type="protein sequence ID" value="SCZ80659.1"/>
    <property type="molecule type" value="Genomic_DNA"/>
</dbReference>
<protein>
    <submittedName>
        <fullName evidence="1">NADP-reducing hydrogenase subunit HndB</fullName>
    </submittedName>
</protein>
<dbReference type="InterPro" id="IPR036249">
    <property type="entry name" value="Thioredoxin-like_sf"/>
</dbReference>
<dbReference type="OrthoDB" id="9800692at2"/>
<reference evidence="1 2" key="1">
    <citation type="submission" date="2016-10" db="EMBL/GenBank/DDBJ databases">
        <authorList>
            <person name="de Groot N.N."/>
        </authorList>
    </citation>
    <scope>NUCLEOTIDE SEQUENCE [LARGE SCALE GENOMIC DNA]</scope>
    <source>
        <strain evidence="1 2">DSM 2784</strain>
    </source>
</reference>
<gene>
    <name evidence="1" type="ORF">SAMN03080599_02382</name>
</gene>
<dbReference type="CDD" id="cd02980">
    <property type="entry name" value="TRX_Fd_family"/>
    <property type="match status" value="1"/>
</dbReference>
<accession>A0A1G5S558</accession>
<dbReference type="AlphaFoldDB" id="A0A1G5S558"/>
<evidence type="ECO:0000313" key="2">
    <source>
        <dbReference type="Proteomes" id="UP000199208"/>
    </source>
</evidence>
<dbReference type="SUPFAM" id="SSF52833">
    <property type="entry name" value="Thioredoxin-like"/>
    <property type="match status" value="1"/>
</dbReference>
<organism evidence="1 2">
    <name type="scientific">Acidaminobacter hydrogenoformans DSM 2784</name>
    <dbReference type="NCBI Taxonomy" id="1120920"/>
    <lineage>
        <taxon>Bacteria</taxon>
        <taxon>Bacillati</taxon>
        <taxon>Bacillota</taxon>
        <taxon>Clostridia</taxon>
        <taxon>Peptostreptococcales</taxon>
        <taxon>Acidaminobacteraceae</taxon>
        <taxon>Acidaminobacter</taxon>
    </lineage>
</organism>
<dbReference type="STRING" id="1120920.SAMN03080599_02382"/>